<dbReference type="NCBIfam" id="NF000996">
    <property type="entry name" value="PRK00105.1"/>
    <property type="match status" value="1"/>
</dbReference>
<evidence type="ECO:0000313" key="12">
    <source>
        <dbReference type="Proteomes" id="UP000284605"/>
    </source>
</evidence>
<dbReference type="Proteomes" id="UP000284605">
    <property type="component" value="Unassembled WGS sequence"/>
</dbReference>
<dbReference type="InterPro" id="IPR017846">
    <property type="entry name" value="Nict_dMeBzImd_PRibTrfase_bact"/>
</dbReference>
<dbReference type="NCBIfam" id="TIGR03160">
    <property type="entry name" value="cobT_DBIPRT"/>
    <property type="match status" value="1"/>
</dbReference>
<comment type="caution">
    <text evidence="11">The sequence shown here is derived from an EMBL/GenBank/DDBJ whole genome shotgun (WGS) entry which is preliminary data.</text>
</comment>
<organism evidence="11 12">
    <name type="scientific">Oleomonas cavernae</name>
    <dbReference type="NCBI Taxonomy" id="2320859"/>
    <lineage>
        <taxon>Bacteria</taxon>
        <taxon>Pseudomonadati</taxon>
        <taxon>Pseudomonadota</taxon>
        <taxon>Alphaproteobacteria</taxon>
        <taxon>Acetobacterales</taxon>
        <taxon>Acetobacteraceae</taxon>
        <taxon>Oleomonas</taxon>
    </lineage>
</organism>
<evidence type="ECO:0000256" key="10">
    <source>
        <dbReference type="HAMAP-Rule" id="MF_00230"/>
    </source>
</evidence>
<gene>
    <name evidence="10 11" type="primary">cobT</name>
    <name evidence="11" type="ORF">D3874_02100</name>
</gene>
<dbReference type="EMBL" id="QYUK01000008">
    <property type="protein sequence ID" value="RJF94642.1"/>
    <property type="molecule type" value="Genomic_DNA"/>
</dbReference>
<dbReference type="Gene3D" id="3.40.50.10210">
    <property type="match status" value="1"/>
</dbReference>
<dbReference type="RefSeq" id="WP_119775931.1">
    <property type="nucleotide sequence ID" value="NZ_QYUK01000008.1"/>
</dbReference>
<evidence type="ECO:0000256" key="9">
    <source>
        <dbReference type="ARBA" id="ARBA00047340"/>
    </source>
</evidence>
<evidence type="ECO:0000256" key="7">
    <source>
        <dbReference type="ARBA" id="ARBA00022679"/>
    </source>
</evidence>
<dbReference type="AlphaFoldDB" id="A0A418WTQ5"/>
<accession>A0A418WTQ5</accession>
<evidence type="ECO:0000256" key="3">
    <source>
        <dbReference type="ARBA" id="ARBA00011991"/>
    </source>
</evidence>
<keyword evidence="12" id="KW-1185">Reference proteome</keyword>
<protein>
    <recommendedName>
        <fullName evidence="4 10">Nicotinate-nucleotide--dimethylbenzimidazole phosphoribosyltransferase</fullName>
        <shortName evidence="10">NN:DBI PRT</shortName>
        <ecNumber evidence="3 10">2.4.2.21</ecNumber>
    </recommendedName>
    <alternativeName>
        <fullName evidence="8 10">N(1)-alpha-phosphoribosyltransferase</fullName>
    </alternativeName>
</protein>
<evidence type="ECO:0000256" key="8">
    <source>
        <dbReference type="ARBA" id="ARBA00030686"/>
    </source>
</evidence>
<feature type="active site" description="Proton acceptor" evidence="10">
    <location>
        <position position="307"/>
    </location>
</feature>
<evidence type="ECO:0000256" key="6">
    <source>
        <dbReference type="ARBA" id="ARBA00022676"/>
    </source>
</evidence>
<comment type="function">
    <text evidence="10">Catalyzes the synthesis of alpha-ribazole-5'-phosphate from nicotinate mononucleotide (NAMN) and 5,6-dimethylbenzimidazole (DMB).</text>
</comment>
<dbReference type="InterPro" id="IPR003200">
    <property type="entry name" value="Nict_dMeBzImd_PRibTrfase"/>
</dbReference>
<dbReference type="Gene3D" id="1.10.1610.10">
    <property type="match status" value="1"/>
</dbReference>
<dbReference type="EC" id="2.4.2.21" evidence="3 10"/>
<dbReference type="OrthoDB" id="9781491at2"/>
<dbReference type="CDD" id="cd02439">
    <property type="entry name" value="DMB-PRT_CobT"/>
    <property type="match status" value="1"/>
</dbReference>
<keyword evidence="7 10" id="KW-0808">Transferase</keyword>
<evidence type="ECO:0000256" key="2">
    <source>
        <dbReference type="ARBA" id="ARBA00007110"/>
    </source>
</evidence>
<comment type="similarity">
    <text evidence="2 10">Belongs to the CobT family.</text>
</comment>
<evidence type="ECO:0000256" key="5">
    <source>
        <dbReference type="ARBA" id="ARBA00022573"/>
    </source>
</evidence>
<comment type="pathway">
    <text evidence="1 10">Nucleoside biosynthesis; alpha-ribazole biosynthesis; alpha-ribazole from 5,6-dimethylbenzimidazole: step 1/2.</text>
</comment>
<dbReference type="PANTHER" id="PTHR43463">
    <property type="entry name" value="NICOTINATE-NUCLEOTIDE--DIMETHYLBENZIMIDAZOLE PHOSPHORIBOSYLTRANSFERASE"/>
    <property type="match status" value="1"/>
</dbReference>
<dbReference type="UniPathway" id="UPA00061">
    <property type="reaction ID" value="UER00516"/>
</dbReference>
<name>A0A418WTQ5_9PROT</name>
<keyword evidence="5 10" id="KW-0169">Cobalamin biosynthesis</keyword>
<dbReference type="Pfam" id="PF02277">
    <property type="entry name" value="DBI_PRT"/>
    <property type="match status" value="1"/>
</dbReference>
<proteinExistence type="inferred from homology"/>
<dbReference type="PANTHER" id="PTHR43463:SF1">
    <property type="entry name" value="NICOTINATE-NUCLEOTIDE--DIMETHYLBENZIMIDAZOLE PHOSPHORIBOSYLTRANSFERASE"/>
    <property type="match status" value="1"/>
</dbReference>
<comment type="catalytic activity">
    <reaction evidence="9 10">
        <text>5,6-dimethylbenzimidazole + nicotinate beta-D-ribonucleotide = alpha-ribazole 5'-phosphate + nicotinate + H(+)</text>
        <dbReference type="Rhea" id="RHEA:11196"/>
        <dbReference type="ChEBI" id="CHEBI:15378"/>
        <dbReference type="ChEBI" id="CHEBI:15890"/>
        <dbReference type="ChEBI" id="CHEBI:32544"/>
        <dbReference type="ChEBI" id="CHEBI:57502"/>
        <dbReference type="ChEBI" id="CHEBI:57918"/>
        <dbReference type="EC" id="2.4.2.21"/>
    </reaction>
</comment>
<dbReference type="InterPro" id="IPR023195">
    <property type="entry name" value="Nict_dMeBzImd_PRibTrfase_N"/>
</dbReference>
<dbReference type="SUPFAM" id="SSF52733">
    <property type="entry name" value="Nicotinate mononucleotide:5,6-dimethylbenzimidazole phosphoribosyltransferase (CobT)"/>
    <property type="match status" value="1"/>
</dbReference>
<keyword evidence="6 10" id="KW-0328">Glycosyltransferase</keyword>
<dbReference type="HAMAP" id="MF_00230">
    <property type="entry name" value="CobT"/>
    <property type="match status" value="1"/>
</dbReference>
<reference evidence="11 12" key="1">
    <citation type="submission" date="2018-09" db="EMBL/GenBank/DDBJ databases">
        <authorList>
            <person name="Zhu H."/>
        </authorList>
    </citation>
    <scope>NUCLEOTIDE SEQUENCE [LARGE SCALE GENOMIC DNA]</scope>
    <source>
        <strain evidence="11 12">K1W22B-8</strain>
    </source>
</reference>
<sequence length="341" mass="34574">MTIKPPVDMAALRAATQTMPLGDDAAAARAAARDAVLTKPPGALGRLEEIAIWLARWQGRPRPAAEAIRIAVFAGNHGVTAAGVSPYPPSVTAQMVANFAAGGAAINALAKAIGAELIVTPLDLDRPTADFRDRPAMSEAEFLGAVAIGMGVVAPGLDLLCLGEMGIGNTTTAAALCAALFGGEPAAWVGPGTGATGDVLAKKVAAVTAAARFHGRETDDPLELARRLGGRELAAMLGACLAARHARVPVILDGYVATAAVAPLARLRGDALAHTVAGHCSAEPAHRRLLDELGLVPLVDLRMRLGEASGAAVAAGIIRAAARTHNEMASFAEAGVDGKDT</sequence>
<evidence type="ECO:0000256" key="4">
    <source>
        <dbReference type="ARBA" id="ARBA00015486"/>
    </source>
</evidence>
<dbReference type="InterPro" id="IPR036087">
    <property type="entry name" value="Nict_dMeBzImd_PRibTrfase_sf"/>
</dbReference>
<evidence type="ECO:0000256" key="1">
    <source>
        <dbReference type="ARBA" id="ARBA00005049"/>
    </source>
</evidence>
<evidence type="ECO:0000313" key="11">
    <source>
        <dbReference type="EMBL" id="RJF94642.1"/>
    </source>
</evidence>
<dbReference type="GO" id="GO:0009236">
    <property type="term" value="P:cobalamin biosynthetic process"/>
    <property type="evidence" value="ECO:0007669"/>
    <property type="project" value="UniProtKB-UniRule"/>
</dbReference>
<dbReference type="GO" id="GO:0008939">
    <property type="term" value="F:nicotinate-nucleotide-dimethylbenzimidazole phosphoribosyltransferase activity"/>
    <property type="evidence" value="ECO:0007669"/>
    <property type="project" value="UniProtKB-UniRule"/>
</dbReference>